<evidence type="ECO:0000313" key="2">
    <source>
        <dbReference type="EMBL" id="GLC25600.1"/>
    </source>
</evidence>
<protein>
    <submittedName>
        <fullName evidence="2">Uncharacterized protein</fullName>
    </submittedName>
</protein>
<sequence>MPDDTPTPINFNVYVKLNTNAAPKQQVTLLDGNNAAIGKLKVPTGSTATITFSQANGSQDLYFSSFLIQATPFSTFPPRGSPENNPAEFKPLVWTPGQTNATSLTVPDTNVDASSTDYHYAVGVVAKNGDGTVYWNDPEIVNHSESSPELPAVRLPDDMPAVSPTFGRTASATDVSAPPPV</sequence>
<dbReference type="AlphaFoldDB" id="A0AA37V144"/>
<evidence type="ECO:0000313" key="3">
    <source>
        <dbReference type="Proteomes" id="UP001161325"/>
    </source>
</evidence>
<name>A0AA37V144_9BACT</name>
<keyword evidence="3" id="KW-1185">Reference proteome</keyword>
<dbReference type="Proteomes" id="UP001161325">
    <property type="component" value="Unassembled WGS sequence"/>
</dbReference>
<reference evidence="2" key="1">
    <citation type="submission" date="2022-08" db="EMBL/GenBank/DDBJ databases">
        <title>Draft genome sequencing of Roseisolibacter agri AW1220.</title>
        <authorList>
            <person name="Tobiishi Y."/>
            <person name="Tonouchi A."/>
        </authorList>
    </citation>
    <scope>NUCLEOTIDE SEQUENCE</scope>
    <source>
        <strain evidence="2">AW1220</strain>
    </source>
</reference>
<feature type="region of interest" description="Disordered" evidence="1">
    <location>
        <begin position="145"/>
        <end position="181"/>
    </location>
</feature>
<proteinExistence type="predicted"/>
<gene>
    <name evidence="2" type="ORF">rosag_21130</name>
</gene>
<accession>A0AA37V144</accession>
<organism evidence="2 3">
    <name type="scientific">Roseisolibacter agri</name>
    <dbReference type="NCBI Taxonomy" id="2014610"/>
    <lineage>
        <taxon>Bacteria</taxon>
        <taxon>Pseudomonadati</taxon>
        <taxon>Gemmatimonadota</taxon>
        <taxon>Gemmatimonadia</taxon>
        <taxon>Gemmatimonadales</taxon>
        <taxon>Gemmatimonadaceae</taxon>
        <taxon>Roseisolibacter</taxon>
    </lineage>
</organism>
<dbReference type="EMBL" id="BRXS01000003">
    <property type="protein sequence ID" value="GLC25600.1"/>
    <property type="molecule type" value="Genomic_DNA"/>
</dbReference>
<evidence type="ECO:0000256" key="1">
    <source>
        <dbReference type="SAM" id="MobiDB-lite"/>
    </source>
</evidence>
<comment type="caution">
    <text evidence="2">The sequence shown here is derived from an EMBL/GenBank/DDBJ whole genome shotgun (WGS) entry which is preliminary data.</text>
</comment>
<dbReference type="RefSeq" id="WP_284350055.1">
    <property type="nucleotide sequence ID" value="NZ_BRXS01000003.1"/>
</dbReference>